<dbReference type="Gene3D" id="1.20.1250.20">
    <property type="entry name" value="MFS general substrate transporter like domains"/>
    <property type="match status" value="1"/>
</dbReference>
<comment type="caution">
    <text evidence="8">The sequence shown here is derived from an EMBL/GenBank/DDBJ whole genome shotgun (WGS) entry which is preliminary data.</text>
</comment>
<dbReference type="Proteomes" id="UP000253594">
    <property type="component" value="Unassembled WGS sequence"/>
</dbReference>
<dbReference type="PANTHER" id="PTHR23513:SF11">
    <property type="entry name" value="STAPHYLOFERRIN A TRANSPORTER"/>
    <property type="match status" value="1"/>
</dbReference>
<reference evidence="8 9" key="1">
    <citation type="submission" date="2018-07" db="EMBL/GenBank/DDBJ databases">
        <title>Mechanisms of high-level aminoglycoside resistance among Gram-negative pathogens in Brazil.</title>
        <authorList>
            <person name="Ballaben A.S."/>
            <person name="Darini A.L.C."/>
            <person name="Doi Y."/>
        </authorList>
    </citation>
    <scope>NUCLEOTIDE SEQUENCE [LARGE SCALE GENOMIC DNA]</scope>
    <source>
        <strain evidence="8 9">B2-305</strain>
    </source>
</reference>
<keyword evidence="4 7" id="KW-0812">Transmembrane</keyword>
<dbReference type="InterPro" id="IPR036259">
    <property type="entry name" value="MFS_trans_sf"/>
</dbReference>
<proteinExistence type="predicted"/>
<keyword evidence="6 7" id="KW-0472">Membrane</keyword>
<keyword evidence="2" id="KW-0813">Transport</keyword>
<gene>
    <name evidence="8" type="ORF">DT376_29465</name>
</gene>
<dbReference type="Pfam" id="PF05977">
    <property type="entry name" value="MFS_3"/>
    <property type="match status" value="1"/>
</dbReference>
<evidence type="ECO:0000256" key="4">
    <source>
        <dbReference type="ARBA" id="ARBA00022692"/>
    </source>
</evidence>
<dbReference type="AlphaFoldDB" id="A0A367M1L7"/>
<dbReference type="SUPFAM" id="SSF103473">
    <property type="entry name" value="MFS general substrate transporter"/>
    <property type="match status" value="1"/>
</dbReference>
<organism evidence="8 9">
    <name type="scientific">Pseudomonas aeruginosa</name>
    <dbReference type="NCBI Taxonomy" id="287"/>
    <lineage>
        <taxon>Bacteria</taxon>
        <taxon>Pseudomonadati</taxon>
        <taxon>Pseudomonadota</taxon>
        <taxon>Gammaproteobacteria</taxon>
        <taxon>Pseudomonadales</taxon>
        <taxon>Pseudomonadaceae</taxon>
        <taxon>Pseudomonas</taxon>
    </lineage>
</organism>
<dbReference type="GO" id="GO:0005886">
    <property type="term" value="C:plasma membrane"/>
    <property type="evidence" value="ECO:0007669"/>
    <property type="project" value="UniProtKB-SubCell"/>
</dbReference>
<evidence type="ECO:0000256" key="2">
    <source>
        <dbReference type="ARBA" id="ARBA00022448"/>
    </source>
</evidence>
<feature type="non-terminal residue" evidence="8">
    <location>
        <position position="1"/>
    </location>
</feature>
<comment type="subcellular location">
    <subcellularLocation>
        <location evidence="1">Cell membrane</location>
        <topology evidence="1">Multi-pass membrane protein</topology>
    </subcellularLocation>
</comment>
<evidence type="ECO:0000313" key="8">
    <source>
        <dbReference type="EMBL" id="RCI71376.1"/>
    </source>
</evidence>
<dbReference type="InterPro" id="IPR010290">
    <property type="entry name" value="TM_effector"/>
</dbReference>
<keyword evidence="5 7" id="KW-1133">Transmembrane helix</keyword>
<evidence type="ECO:0000256" key="5">
    <source>
        <dbReference type="ARBA" id="ARBA00022989"/>
    </source>
</evidence>
<dbReference type="EMBL" id="QORE01001446">
    <property type="protein sequence ID" value="RCI71376.1"/>
    <property type="molecule type" value="Genomic_DNA"/>
</dbReference>
<name>A0A367M1L7_PSEAI</name>
<dbReference type="PANTHER" id="PTHR23513">
    <property type="entry name" value="INTEGRAL MEMBRANE EFFLUX PROTEIN-RELATED"/>
    <property type="match status" value="1"/>
</dbReference>
<evidence type="ECO:0000256" key="3">
    <source>
        <dbReference type="ARBA" id="ARBA00022475"/>
    </source>
</evidence>
<feature type="transmembrane region" description="Helical" evidence="7">
    <location>
        <begin position="6"/>
        <end position="26"/>
    </location>
</feature>
<evidence type="ECO:0000313" key="9">
    <source>
        <dbReference type="Proteomes" id="UP000253594"/>
    </source>
</evidence>
<evidence type="ECO:0000256" key="7">
    <source>
        <dbReference type="SAM" id="Phobius"/>
    </source>
</evidence>
<evidence type="ECO:0008006" key="10">
    <source>
        <dbReference type="Google" id="ProtNLM"/>
    </source>
</evidence>
<evidence type="ECO:0000256" key="6">
    <source>
        <dbReference type="ARBA" id="ARBA00023136"/>
    </source>
</evidence>
<feature type="transmembrane region" description="Helical" evidence="7">
    <location>
        <begin position="72"/>
        <end position="91"/>
    </location>
</feature>
<accession>A0A367M1L7</accession>
<evidence type="ECO:0000256" key="1">
    <source>
        <dbReference type="ARBA" id="ARBA00004651"/>
    </source>
</evidence>
<sequence length="247" mass="26972">LGRVDNLWVLFPGLFLGGGCGIGALATYNSAVQILVPDWIKARALALYQTALYGGLALGSFLWGHLAETMTVHGALLAAGCLLLASVILLYNSRLPEMDAASISRAPASMPGQPSFVFNTRRGMVLVSIEYRIPAERTRDFVRAAQPLRRLRLRNGAERWSLFRDVSNPEVWQELFLVDNWIQHLRMLDRMTLADKIVIDNVTALHAGDGPPQIRHCVSYEASSYDTPLVKSATPPANDEAGATAGS</sequence>
<protein>
    <recommendedName>
        <fullName evidence="10">MFS transporter</fullName>
    </recommendedName>
</protein>
<keyword evidence="3" id="KW-1003">Cell membrane</keyword>
<feature type="transmembrane region" description="Helical" evidence="7">
    <location>
        <begin position="46"/>
        <end position="66"/>
    </location>
</feature>